<dbReference type="PROSITE" id="PS51296">
    <property type="entry name" value="RIESKE"/>
    <property type="match status" value="1"/>
</dbReference>
<evidence type="ECO:0000256" key="4">
    <source>
        <dbReference type="ARBA" id="ARBA00023002"/>
    </source>
</evidence>
<evidence type="ECO:0000256" key="3">
    <source>
        <dbReference type="ARBA" id="ARBA00022723"/>
    </source>
</evidence>
<keyword evidence="7" id="KW-0534">Nitrate assimilation</keyword>
<evidence type="ECO:0000256" key="7">
    <source>
        <dbReference type="ARBA" id="ARBA00023063"/>
    </source>
</evidence>
<evidence type="ECO:0000256" key="6">
    <source>
        <dbReference type="ARBA" id="ARBA00023014"/>
    </source>
</evidence>
<dbReference type="EMBL" id="JADCTT010000012">
    <property type="protein sequence ID" value="KAF9746089.1"/>
    <property type="molecule type" value="Genomic_DNA"/>
</dbReference>
<dbReference type="PANTHER" id="PTHR43809">
    <property type="entry name" value="NITRITE REDUCTASE (NADH) LARGE SUBUNIT"/>
    <property type="match status" value="1"/>
</dbReference>
<proteinExistence type="predicted"/>
<name>A0A8H7K3T2_BIOOC</name>
<dbReference type="Gene3D" id="2.102.10.10">
    <property type="entry name" value="Rieske [2Fe-2S] iron-sulphur domain"/>
    <property type="match status" value="1"/>
</dbReference>
<dbReference type="AlphaFoldDB" id="A0A8H7K3T2"/>
<dbReference type="SUPFAM" id="SSF50022">
    <property type="entry name" value="ISP domain"/>
    <property type="match status" value="1"/>
</dbReference>
<feature type="domain" description="Rieske" evidence="9">
    <location>
        <begin position="74"/>
        <end position="185"/>
    </location>
</feature>
<dbReference type="InterPro" id="IPR012748">
    <property type="entry name" value="Rieske-like_NirD"/>
</dbReference>
<reference evidence="10" key="1">
    <citation type="submission" date="2020-10" db="EMBL/GenBank/DDBJ databases">
        <title>High-Quality Genome Resource of Clonostachys rosea strain S41 by Oxford Nanopore Long-Read Sequencing.</title>
        <authorList>
            <person name="Wang H."/>
        </authorList>
    </citation>
    <scope>NUCLEOTIDE SEQUENCE</scope>
    <source>
        <strain evidence="10">S41</strain>
    </source>
</reference>
<dbReference type="InterPro" id="IPR036922">
    <property type="entry name" value="Rieske_2Fe-2S_sf"/>
</dbReference>
<evidence type="ECO:0000313" key="11">
    <source>
        <dbReference type="Proteomes" id="UP000616885"/>
    </source>
</evidence>
<sequence length="255" mass="28669">MDSLVGTYHCEWTEVVNNPERRRMFKQFVNTDEVQIESEKITQRKQQRPADWADKESPLRFSIHDVIKDAKWEWRPVCKLSSLDCQDASPTSVTVKYGNVQLAVWNIPGRGLRAAQNMCPHRRAFVLSDGLVGEDANGNEYVSCPLHKRNYQLNADPSQGGGSCSDSDYSIMTFEAKEDLENDQILLKLPPTDALDAILSTSKWMLLKAKEESDLLAGDSNHSIEFAEPRSRMDDTRGDESRPTVACGGGSSLDW</sequence>
<evidence type="ECO:0000256" key="1">
    <source>
        <dbReference type="ARBA" id="ARBA00022617"/>
    </source>
</evidence>
<keyword evidence="3" id="KW-0479">Metal-binding</keyword>
<dbReference type="GO" id="GO:0051537">
    <property type="term" value="F:2 iron, 2 sulfur cluster binding"/>
    <property type="evidence" value="ECO:0007669"/>
    <property type="project" value="UniProtKB-KW"/>
</dbReference>
<organism evidence="10 11">
    <name type="scientific">Bionectria ochroleuca</name>
    <name type="common">Gliocladium roseum</name>
    <dbReference type="NCBI Taxonomy" id="29856"/>
    <lineage>
        <taxon>Eukaryota</taxon>
        <taxon>Fungi</taxon>
        <taxon>Dikarya</taxon>
        <taxon>Ascomycota</taxon>
        <taxon>Pezizomycotina</taxon>
        <taxon>Sordariomycetes</taxon>
        <taxon>Hypocreomycetidae</taxon>
        <taxon>Hypocreales</taxon>
        <taxon>Bionectriaceae</taxon>
        <taxon>Clonostachys</taxon>
    </lineage>
</organism>
<dbReference type="CDD" id="cd03529">
    <property type="entry name" value="Rieske_NirD"/>
    <property type="match status" value="1"/>
</dbReference>
<evidence type="ECO:0000259" key="9">
    <source>
        <dbReference type="PROSITE" id="PS51296"/>
    </source>
</evidence>
<feature type="compositionally biased region" description="Basic and acidic residues" evidence="8">
    <location>
        <begin position="225"/>
        <end position="242"/>
    </location>
</feature>
<gene>
    <name evidence="10" type="ORF">IM811_004390</name>
</gene>
<evidence type="ECO:0000256" key="5">
    <source>
        <dbReference type="ARBA" id="ARBA00023004"/>
    </source>
</evidence>
<evidence type="ECO:0000256" key="2">
    <source>
        <dbReference type="ARBA" id="ARBA00022714"/>
    </source>
</evidence>
<dbReference type="Pfam" id="PF00355">
    <property type="entry name" value="Rieske"/>
    <property type="match status" value="1"/>
</dbReference>
<comment type="caution">
    <text evidence="10">The sequence shown here is derived from an EMBL/GenBank/DDBJ whole genome shotgun (WGS) entry which is preliminary data.</text>
</comment>
<dbReference type="GO" id="GO:0008942">
    <property type="term" value="F:nitrite reductase [NAD(P)H] activity"/>
    <property type="evidence" value="ECO:0007669"/>
    <property type="project" value="InterPro"/>
</dbReference>
<evidence type="ECO:0000313" key="10">
    <source>
        <dbReference type="EMBL" id="KAF9746089.1"/>
    </source>
</evidence>
<dbReference type="Proteomes" id="UP000616885">
    <property type="component" value="Unassembled WGS sequence"/>
</dbReference>
<dbReference type="InterPro" id="IPR052034">
    <property type="entry name" value="NasD-like"/>
</dbReference>
<dbReference type="PANTHER" id="PTHR43809:SF1">
    <property type="entry name" value="NITRITE REDUCTASE (NADH) LARGE SUBUNIT"/>
    <property type="match status" value="1"/>
</dbReference>
<dbReference type="InterPro" id="IPR017941">
    <property type="entry name" value="Rieske_2Fe-2S"/>
</dbReference>
<feature type="region of interest" description="Disordered" evidence="8">
    <location>
        <begin position="218"/>
        <end position="255"/>
    </location>
</feature>
<protein>
    <recommendedName>
        <fullName evidence="9">Rieske domain-containing protein</fullName>
    </recommendedName>
</protein>
<dbReference type="GO" id="GO:0046872">
    <property type="term" value="F:metal ion binding"/>
    <property type="evidence" value="ECO:0007669"/>
    <property type="project" value="UniProtKB-KW"/>
</dbReference>
<keyword evidence="5" id="KW-0408">Iron</keyword>
<accession>A0A8H7K3T2</accession>
<keyword evidence="6" id="KW-0411">Iron-sulfur</keyword>
<dbReference type="GO" id="GO:0042128">
    <property type="term" value="P:nitrate assimilation"/>
    <property type="evidence" value="ECO:0007669"/>
    <property type="project" value="UniProtKB-KW"/>
</dbReference>
<keyword evidence="4" id="KW-0560">Oxidoreductase</keyword>
<keyword evidence="2" id="KW-0001">2Fe-2S</keyword>
<keyword evidence="1" id="KW-0349">Heme</keyword>
<dbReference type="NCBIfam" id="TIGR02378">
    <property type="entry name" value="nirD_assim_sml"/>
    <property type="match status" value="1"/>
</dbReference>
<evidence type="ECO:0000256" key="8">
    <source>
        <dbReference type="SAM" id="MobiDB-lite"/>
    </source>
</evidence>